<dbReference type="AlphaFoldDB" id="A0A8H5FFB2"/>
<evidence type="ECO:0000256" key="1">
    <source>
        <dbReference type="SAM" id="MobiDB-lite"/>
    </source>
</evidence>
<feature type="region of interest" description="Disordered" evidence="1">
    <location>
        <begin position="35"/>
        <end position="88"/>
    </location>
</feature>
<feature type="transmembrane region" description="Helical" evidence="2">
    <location>
        <begin position="6"/>
        <end position="26"/>
    </location>
</feature>
<dbReference type="OrthoDB" id="10334055at2759"/>
<evidence type="ECO:0000256" key="2">
    <source>
        <dbReference type="SAM" id="Phobius"/>
    </source>
</evidence>
<proteinExistence type="predicted"/>
<sequence>MVDTRPIIGGTIGGVIGLAIIILLIIGWRQRKQEDKAAEEDYEAGRPPKEEKLPKYKQPIDISSPQQLPAHLAGGSNTIPIQAMPLGG</sequence>
<dbReference type="EMBL" id="JAACJK010000064">
    <property type="protein sequence ID" value="KAF5335095.1"/>
    <property type="molecule type" value="Genomic_DNA"/>
</dbReference>
<keyword evidence="2" id="KW-0472">Membrane</keyword>
<keyword evidence="2" id="KW-1133">Transmembrane helix</keyword>
<dbReference type="Proteomes" id="UP000541558">
    <property type="component" value="Unassembled WGS sequence"/>
</dbReference>
<organism evidence="3 4">
    <name type="scientific">Ephemerocybe angulata</name>
    <dbReference type="NCBI Taxonomy" id="980116"/>
    <lineage>
        <taxon>Eukaryota</taxon>
        <taxon>Fungi</taxon>
        <taxon>Dikarya</taxon>
        <taxon>Basidiomycota</taxon>
        <taxon>Agaricomycotina</taxon>
        <taxon>Agaricomycetes</taxon>
        <taxon>Agaricomycetidae</taxon>
        <taxon>Agaricales</taxon>
        <taxon>Agaricineae</taxon>
        <taxon>Psathyrellaceae</taxon>
        <taxon>Ephemerocybe</taxon>
    </lineage>
</organism>
<comment type="caution">
    <text evidence="3">The sequence shown here is derived from an EMBL/GenBank/DDBJ whole genome shotgun (WGS) entry which is preliminary data.</text>
</comment>
<gene>
    <name evidence="3" type="ORF">D9611_010965</name>
</gene>
<keyword evidence="2" id="KW-0812">Transmembrane</keyword>
<evidence type="ECO:0000313" key="4">
    <source>
        <dbReference type="Proteomes" id="UP000541558"/>
    </source>
</evidence>
<name>A0A8H5FFB2_9AGAR</name>
<feature type="compositionally biased region" description="Basic and acidic residues" evidence="1">
    <location>
        <begin position="43"/>
        <end position="54"/>
    </location>
</feature>
<accession>A0A8H5FFB2</accession>
<reference evidence="3 4" key="1">
    <citation type="journal article" date="2020" name="ISME J.">
        <title>Uncovering the hidden diversity of litter-decomposition mechanisms in mushroom-forming fungi.</title>
        <authorList>
            <person name="Floudas D."/>
            <person name="Bentzer J."/>
            <person name="Ahren D."/>
            <person name="Johansson T."/>
            <person name="Persson P."/>
            <person name="Tunlid A."/>
        </authorList>
    </citation>
    <scope>NUCLEOTIDE SEQUENCE [LARGE SCALE GENOMIC DNA]</scope>
    <source>
        <strain evidence="3 4">CBS 175.51</strain>
    </source>
</reference>
<evidence type="ECO:0000313" key="3">
    <source>
        <dbReference type="EMBL" id="KAF5335095.1"/>
    </source>
</evidence>
<keyword evidence="4" id="KW-1185">Reference proteome</keyword>
<protein>
    <submittedName>
        <fullName evidence="3">Uncharacterized protein</fullName>
    </submittedName>
</protein>